<evidence type="ECO:0000256" key="1">
    <source>
        <dbReference type="SAM" id="MobiDB-lite"/>
    </source>
</evidence>
<proteinExistence type="predicted"/>
<protein>
    <recommendedName>
        <fullName evidence="2">ABC-three component systems C-terminal domain-containing protein</fullName>
    </recommendedName>
</protein>
<evidence type="ECO:0000259" key="2">
    <source>
        <dbReference type="Pfam" id="PF20283"/>
    </source>
</evidence>
<dbReference type="Proteomes" id="UP000053669">
    <property type="component" value="Unassembled WGS sequence"/>
</dbReference>
<name>A0A101RK17_9ACTN</name>
<dbReference type="STRING" id="58343.AQJ46_49645"/>
<feature type="region of interest" description="Disordered" evidence="1">
    <location>
        <begin position="120"/>
        <end position="143"/>
    </location>
</feature>
<organism evidence="3 4">
    <name type="scientific">Streptomyces canus</name>
    <dbReference type="NCBI Taxonomy" id="58343"/>
    <lineage>
        <taxon>Bacteria</taxon>
        <taxon>Bacillati</taxon>
        <taxon>Actinomycetota</taxon>
        <taxon>Actinomycetes</taxon>
        <taxon>Kitasatosporales</taxon>
        <taxon>Streptomycetaceae</taxon>
        <taxon>Streptomyces</taxon>
        <taxon>Streptomyces aurantiacus group</taxon>
    </lineage>
</organism>
<gene>
    <name evidence="3" type="ORF">AQJ46_49645</name>
</gene>
<sequence>MACKGANMSEREPDFKASASALGYVYQLREALHLCVSRLGTLDWALAIEAGDDIEEIRRDGRTYYQLKHRSPGTRMTNASVDLWKTLRIWCHAIAHGQIDLDETDLILLTTAELPRETVGSMLQSEDSRQRDEQRALEGLKSTRRTSKSDELAKAFAAFDLLTDAQLERMVSKIQVIGDAPDVVAVEQKLRQTAVAVVGREHATSFLVRLEGWFFRRAIQQLLAGSLDAITGLDFDAAFSDLRNQFGRANLPIDEDIAEMQADLAKYARQPFVQQLELIELGSNRVNKAVRDYMRAFSQRSRWLKENLLLPKEISRYERRLTEEWEDLFDEMVDALGAEVAETEKIAAARSIYRWAMTEARWRIRPECDEPFVAKGSFHILADEYKIGWHMDFVARLMAVLEPAETTSA</sequence>
<feature type="domain" description="ABC-three component systems C-terminal" evidence="2">
    <location>
        <begin position="272"/>
        <end position="396"/>
    </location>
</feature>
<evidence type="ECO:0000313" key="4">
    <source>
        <dbReference type="Proteomes" id="UP000053669"/>
    </source>
</evidence>
<dbReference type="InterPro" id="IPR046913">
    <property type="entry name" value="ABC-3C_CTD7"/>
</dbReference>
<dbReference type="Pfam" id="PF20283">
    <property type="entry name" value="CTD7"/>
    <property type="match status" value="1"/>
</dbReference>
<reference evidence="3 4" key="1">
    <citation type="submission" date="2015-10" db="EMBL/GenBank/DDBJ databases">
        <title>Draft genome sequence of Streptomyces canus DSM 40017, type strain for the species Streptomyces canus.</title>
        <authorList>
            <person name="Ruckert C."/>
            <person name="Winkler A."/>
            <person name="Kalinowski J."/>
            <person name="Kampfer P."/>
            <person name="Glaeser S."/>
        </authorList>
    </citation>
    <scope>NUCLEOTIDE SEQUENCE [LARGE SCALE GENOMIC DNA]</scope>
    <source>
        <strain evidence="3 4">DSM 40017</strain>
    </source>
</reference>
<evidence type="ECO:0000313" key="3">
    <source>
        <dbReference type="EMBL" id="KUN54912.1"/>
    </source>
</evidence>
<comment type="caution">
    <text evidence="3">The sequence shown here is derived from an EMBL/GenBank/DDBJ whole genome shotgun (WGS) entry which is preliminary data.</text>
</comment>
<accession>A0A101RK17</accession>
<feature type="compositionally biased region" description="Basic and acidic residues" evidence="1">
    <location>
        <begin position="126"/>
        <end position="138"/>
    </location>
</feature>
<dbReference type="AlphaFoldDB" id="A0A101RK17"/>
<dbReference type="EMBL" id="LMWU01000082">
    <property type="protein sequence ID" value="KUN54912.1"/>
    <property type="molecule type" value="Genomic_DNA"/>
</dbReference>